<dbReference type="SUPFAM" id="SSF47095">
    <property type="entry name" value="HMG-box"/>
    <property type="match status" value="3"/>
</dbReference>
<protein>
    <recommendedName>
        <fullName evidence="4">HMG box domain-containing protein</fullName>
    </recommendedName>
</protein>
<dbReference type="PANTHER" id="PTHR48112">
    <property type="entry name" value="HIGH MOBILITY GROUP PROTEIN DSP1"/>
    <property type="match status" value="1"/>
</dbReference>
<feature type="DNA-binding region" description="HMG box" evidence="2">
    <location>
        <begin position="215"/>
        <end position="283"/>
    </location>
</feature>
<feature type="compositionally biased region" description="Basic residues" evidence="3">
    <location>
        <begin position="118"/>
        <end position="130"/>
    </location>
</feature>
<feature type="region of interest" description="Disordered" evidence="3">
    <location>
        <begin position="102"/>
        <end position="131"/>
    </location>
</feature>
<dbReference type="PRINTS" id="PR00886">
    <property type="entry name" value="HIGHMOBLTY12"/>
</dbReference>
<accession>A0ABV2AJS5</accession>
<evidence type="ECO:0000256" key="3">
    <source>
        <dbReference type="SAM" id="MobiDB-lite"/>
    </source>
</evidence>
<evidence type="ECO:0000313" key="5">
    <source>
        <dbReference type="EMBL" id="MES1919628.1"/>
    </source>
</evidence>
<reference evidence="5 6" key="1">
    <citation type="journal article" date="2024" name="BMC Biol.">
        <title>Comparative genomics of Ascetosporea gives new insight into the evolutionary basis for animal parasitism in Rhizaria.</title>
        <authorList>
            <person name="Hiltunen Thoren M."/>
            <person name="Onut-Brannstrom I."/>
            <person name="Alfjorden A."/>
            <person name="Peckova H."/>
            <person name="Swords F."/>
            <person name="Hooper C."/>
            <person name="Holzer A.S."/>
            <person name="Bass D."/>
            <person name="Burki F."/>
        </authorList>
    </citation>
    <scope>NUCLEOTIDE SEQUENCE [LARGE SCALE GENOMIC DNA]</scope>
    <source>
        <strain evidence="5">20-A016</strain>
    </source>
</reference>
<feature type="domain" description="HMG box" evidence="4">
    <location>
        <begin position="215"/>
        <end position="283"/>
    </location>
</feature>
<dbReference type="InterPro" id="IPR050342">
    <property type="entry name" value="HMGB"/>
</dbReference>
<evidence type="ECO:0000313" key="6">
    <source>
        <dbReference type="Proteomes" id="UP001439008"/>
    </source>
</evidence>
<dbReference type="Pfam" id="PF00505">
    <property type="entry name" value="HMG_box"/>
    <property type="match status" value="3"/>
</dbReference>
<feature type="DNA-binding region" description="HMG box" evidence="2">
    <location>
        <begin position="129"/>
        <end position="197"/>
    </location>
</feature>
<evidence type="ECO:0000256" key="2">
    <source>
        <dbReference type="PROSITE-ProRule" id="PRU00267"/>
    </source>
</evidence>
<keyword evidence="1 2" id="KW-0238">DNA-binding</keyword>
<dbReference type="Gene3D" id="1.10.30.10">
    <property type="entry name" value="High mobility group box domain"/>
    <property type="match status" value="3"/>
</dbReference>
<feature type="compositionally biased region" description="Basic residues" evidence="3">
    <location>
        <begin position="21"/>
        <end position="39"/>
    </location>
</feature>
<gene>
    <name evidence="5" type="ORF">MHBO_001425</name>
</gene>
<organism evidence="5 6">
    <name type="scientific">Bonamia ostreae</name>
    <dbReference type="NCBI Taxonomy" id="126728"/>
    <lineage>
        <taxon>Eukaryota</taxon>
        <taxon>Sar</taxon>
        <taxon>Rhizaria</taxon>
        <taxon>Endomyxa</taxon>
        <taxon>Ascetosporea</taxon>
        <taxon>Haplosporida</taxon>
        <taxon>Bonamia</taxon>
    </lineage>
</organism>
<name>A0ABV2AJS5_9EUKA</name>
<sequence>MPPGDSSVSMKKMISNQQKKTNLKNAKKINSRVNRKRKRGPEPSNSALYYYRMDVLEEVADKYPNASPSDIVEVVQNQWEKLDKKSKEQYYRLAQMDQQRFDEEAKQYIPRSEGGTMKRPKRKKHPKAPKHPMSAYLYFASDHRAQVKVDNPDKDFTEIARILGDKWKSFDPEKKKGYEQKAEADKARYRKEKLAFEPCPLVVDSKKRKKHPLAPKHPLSGYLYFVANNRADFNKKYPDKDFTEVAKLLGEHWKNLGTKEKRKYQILAAADKKRYEEEKQKWQPPIERG</sequence>
<comment type="caution">
    <text evidence="5">The sequence shown here is derived from an EMBL/GenBank/DDBJ whole genome shotgun (WGS) entry which is preliminary data.</text>
</comment>
<evidence type="ECO:0000259" key="4">
    <source>
        <dbReference type="PROSITE" id="PS50118"/>
    </source>
</evidence>
<feature type="DNA-binding region" description="HMG box" evidence="2">
    <location>
        <begin position="41"/>
        <end position="109"/>
    </location>
</feature>
<evidence type="ECO:0000256" key="1">
    <source>
        <dbReference type="ARBA" id="ARBA00023125"/>
    </source>
</evidence>
<feature type="domain" description="HMG box" evidence="4">
    <location>
        <begin position="129"/>
        <end position="197"/>
    </location>
</feature>
<feature type="domain" description="HMG box" evidence="4">
    <location>
        <begin position="41"/>
        <end position="109"/>
    </location>
</feature>
<dbReference type="PROSITE" id="PS50118">
    <property type="entry name" value="HMG_BOX_2"/>
    <property type="match status" value="3"/>
</dbReference>
<dbReference type="InterPro" id="IPR009071">
    <property type="entry name" value="HMG_box_dom"/>
</dbReference>
<feature type="compositionally biased region" description="Polar residues" evidence="3">
    <location>
        <begin position="1"/>
        <end position="20"/>
    </location>
</feature>
<keyword evidence="2" id="KW-0539">Nucleus</keyword>
<dbReference type="SMART" id="SM00398">
    <property type="entry name" value="HMG"/>
    <property type="match status" value="3"/>
</dbReference>
<feature type="region of interest" description="Disordered" evidence="3">
    <location>
        <begin position="1"/>
        <end position="46"/>
    </location>
</feature>
<keyword evidence="6" id="KW-1185">Reference proteome</keyword>
<dbReference type="InterPro" id="IPR036910">
    <property type="entry name" value="HMG_box_dom_sf"/>
</dbReference>
<dbReference type="EMBL" id="JBDODL010000346">
    <property type="protein sequence ID" value="MES1919628.1"/>
    <property type="molecule type" value="Genomic_DNA"/>
</dbReference>
<dbReference type="Proteomes" id="UP001439008">
    <property type="component" value="Unassembled WGS sequence"/>
</dbReference>
<proteinExistence type="predicted"/>